<evidence type="ECO:0000256" key="1">
    <source>
        <dbReference type="ARBA" id="ARBA00023002"/>
    </source>
</evidence>
<dbReference type="PANTHER" id="PTHR30466:SF1">
    <property type="entry name" value="FMN REDUCTASE (NADH) RUTF"/>
    <property type="match status" value="1"/>
</dbReference>
<sequence>MLSKAAQAFTFRVIPNVSTNHQISLFSSSSRHGLHHSIRALLRETAQPVAVVTSFMPQEHRQHEGRKHEGIGATGSKDTSIFHGATLSSFTSISMDPHPLIAFSLRVPSRMATTLSELTLSDPAHMVISLLSAPQAHHALLFSRPDLHPHPFDAVRWSTSKEGFPILHGSLGALSCRLITSTPLHSLNKLDRPRKSDGTDDVWKGEGVASKLFIAQVVRVENVLPDSAAKDLDPELWTKPLLYHRRGYATISNTPLSASHKHGH</sequence>
<dbReference type="Gene3D" id="2.30.110.10">
    <property type="entry name" value="Electron Transport, Fmn-binding Protein, Chain A"/>
    <property type="match status" value="1"/>
</dbReference>
<dbReference type="STRING" id="205917.A0A4Y9Z0E1"/>
<feature type="domain" description="Flavin reductase like" evidence="2">
    <location>
        <begin position="42"/>
        <end position="250"/>
    </location>
</feature>
<dbReference type="AlphaFoldDB" id="A0A4Y9Z0E1"/>
<comment type="caution">
    <text evidence="3">The sequence shown here is derived from an EMBL/GenBank/DDBJ whole genome shotgun (WGS) entry which is preliminary data.</text>
</comment>
<evidence type="ECO:0000313" key="3">
    <source>
        <dbReference type="EMBL" id="TFY68286.1"/>
    </source>
</evidence>
<accession>A0A4Y9Z0E1</accession>
<keyword evidence="4" id="KW-1185">Reference proteome</keyword>
<reference evidence="3 4" key="1">
    <citation type="submission" date="2019-02" db="EMBL/GenBank/DDBJ databases">
        <title>Genome sequencing of the rare red list fungi Dentipellis fragilis.</title>
        <authorList>
            <person name="Buettner E."/>
            <person name="Kellner H."/>
        </authorList>
    </citation>
    <scope>NUCLEOTIDE SEQUENCE [LARGE SCALE GENOMIC DNA]</scope>
    <source>
        <strain evidence="3 4">DSM 105465</strain>
    </source>
</reference>
<protein>
    <recommendedName>
        <fullName evidence="2">Flavin reductase like domain-containing protein</fullName>
    </recommendedName>
</protein>
<dbReference type="InterPro" id="IPR050268">
    <property type="entry name" value="NADH-dep_flavin_reductase"/>
</dbReference>
<organism evidence="3 4">
    <name type="scientific">Dentipellis fragilis</name>
    <dbReference type="NCBI Taxonomy" id="205917"/>
    <lineage>
        <taxon>Eukaryota</taxon>
        <taxon>Fungi</taxon>
        <taxon>Dikarya</taxon>
        <taxon>Basidiomycota</taxon>
        <taxon>Agaricomycotina</taxon>
        <taxon>Agaricomycetes</taxon>
        <taxon>Russulales</taxon>
        <taxon>Hericiaceae</taxon>
        <taxon>Dentipellis</taxon>
    </lineage>
</organism>
<gene>
    <name evidence="3" type="ORF">EVG20_g3624</name>
</gene>
<dbReference type="GO" id="GO:0042602">
    <property type="term" value="F:riboflavin reductase (NADPH) activity"/>
    <property type="evidence" value="ECO:0007669"/>
    <property type="project" value="TreeGrafter"/>
</dbReference>
<dbReference type="SUPFAM" id="SSF50475">
    <property type="entry name" value="FMN-binding split barrel"/>
    <property type="match status" value="1"/>
</dbReference>
<keyword evidence="1" id="KW-0560">Oxidoreductase</keyword>
<dbReference type="OrthoDB" id="2015405at2759"/>
<dbReference type="Proteomes" id="UP000298327">
    <property type="component" value="Unassembled WGS sequence"/>
</dbReference>
<dbReference type="PANTHER" id="PTHR30466">
    <property type="entry name" value="FLAVIN REDUCTASE"/>
    <property type="match status" value="1"/>
</dbReference>
<proteinExistence type="predicted"/>
<evidence type="ECO:0000259" key="2">
    <source>
        <dbReference type="SMART" id="SM00903"/>
    </source>
</evidence>
<dbReference type="SMART" id="SM00903">
    <property type="entry name" value="Flavin_Reduct"/>
    <property type="match status" value="1"/>
</dbReference>
<evidence type="ECO:0000313" key="4">
    <source>
        <dbReference type="Proteomes" id="UP000298327"/>
    </source>
</evidence>
<dbReference type="EMBL" id="SEOQ01000167">
    <property type="protein sequence ID" value="TFY68286.1"/>
    <property type="molecule type" value="Genomic_DNA"/>
</dbReference>
<dbReference type="Pfam" id="PF01613">
    <property type="entry name" value="Flavin_Reduct"/>
    <property type="match status" value="1"/>
</dbReference>
<dbReference type="GO" id="GO:0010181">
    <property type="term" value="F:FMN binding"/>
    <property type="evidence" value="ECO:0007669"/>
    <property type="project" value="InterPro"/>
</dbReference>
<dbReference type="InterPro" id="IPR012349">
    <property type="entry name" value="Split_barrel_FMN-bd"/>
</dbReference>
<name>A0A4Y9Z0E1_9AGAM</name>
<dbReference type="InterPro" id="IPR002563">
    <property type="entry name" value="Flavin_Rdtase-like_dom"/>
</dbReference>